<sequence length="394" mass="45033">MGLRIAIFTDSYLPYNSGVVHSIEVLHREVSLMGHQVFIFAPRYPNYIDNEENVFRFISVPPPTNPDYYLAIPFSRHLKATLKEIQPDVIHVHHPFGLGWLGLSAARQLGIPLVYTFHTLYEYYSHYLPIPRRMARLLIRKICANFSNRCNVIIAPTTATAEYMRQLGVTKPLQVIPTGIKTEEFMTGETGWLRRRYDIKPREKILLCVGRLGPEKNIAFLLECFAEIVNDFPETRLVLVGKGPQEKELKRLAQQLTVQDKVTFTGLLTRAEVYKCYLDADIFVFASISETQGLVIPEAKFAGLPVVAVRANGVSEMVQDGVDGFLTDLSKEIFSEKIKLLLQNEKLREEMGRNALQNANKFSARNYALNILKVYSLFYTIFLYCCFNNLLLHT</sequence>
<proteinExistence type="predicted"/>
<keyword evidence="1" id="KW-1133">Transmembrane helix</keyword>
<name>A0A1I6DVW2_9FIRM</name>
<evidence type="ECO:0000259" key="2">
    <source>
        <dbReference type="Pfam" id="PF00534"/>
    </source>
</evidence>
<dbReference type="EMBL" id="FOYM01000019">
    <property type="protein sequence ID" value="SFR09650.1"/>
    <property type="molecule type" value="Genomic_DNA"/>
</dbReference>
<evidence type="ECO:0000259" key="3">
    <source>
        <dbReference type="Pfam" id="PF13439"/>
    </source>
</evidence>
<evidence type="ECO:0000313" key="5">
    <source>
        <dbReference type="Proteomes" id="UP000199584"/>
    </source>
</evidence>
<evidence type="ECO:0000256" key="1">
    <source>
        <dbReference type="SAM" id="Phobius"/>
    </source>
</evidence>
<dbReference type="CDD" id="cd03817">
    <property type="entry name" value="GT4_UGDG-like"/>
    <property type="match status" value="1"/>
</dbReference>
<dbReference type="RefSeq" id="WP_245779754.1">
    <property type="nucleotide sequence ID" value="NZ_FOYM01000019.1"/>
</dbReference>
<dbReference type="InterPro" id="IPR028098">
    <property type="entry name" value="Glyco_trans_4-like_N"/>
</dbReference>
<accession>A0A1I6DVW2</accession>
<dbReference type="PANTHER" id="PTHR45947:SF3">
    <property type="entry name" value="SULFOQUINOVOSYL TRANSFERASE SQD2"/>
    <property type="match status" value="1"/>
</dbReference>
<dbReference type="InterPro" id="IPR001296">
    <property type="entry name" value="Glyco_trans_1"/>
</dbReference>
<dbReference type="Pfam" id="PF00534">
    <property type="entry name" value="Glycos_transf_1"/>
    <property type="match status" value="1"/>
</dbReference>
<keyword evidence="5" id="KW-1185">Reference proteome</keyword>
<organism evidence="4 5">
    <name type="scientific">Desulfoscipio geothermicus DSM 3669</name>
    <dbReference type="NCBI Taxonomy" id="1121426"/>
    <lineage>
        <taxon>Bacteria</taxon>
        <taxon>Bacillati</taxon>
        <taxon>Bacillota</taxon>
        <taxon>Clostridia</taxon>
        <taxon>Eubacteriales</taxon>
        <taxon>Desulfallaceae</taxon>
        <taxon>Desulfoscipio</taxon>
    </lineage>
</organism>
<dbReference type="STRING" id="39060.SAMN05660706_11914"/>
<protein>
    <submittedName>
        <fullName evidence="4">Glycosyltransferase involved in cell wall bisynthesis</fullName>
    </submittedName>
</protein>
<dbReference type="PANTHER" id="PTHR45947">
    <property type="entry name" value="SULFOQUINOVOSYL TRANSFERASE SQD2"/>
    <property type="match status" value="1"/>
</dbReference>
<feature type="domain" description="Glycosyl transferase family 1" evidence="2">
    <location>
        <begin position="194"/>
        <end position="355"/>
    </location>
</feature>
<keyword evidence="4" id="KW-0808">Transferase</keyword>
<dbReference type="AlphaFoldDB" id="A0A1I6DVW2"/>
<dbReference type="Proteomes" id="UP000199584">
    <property type="component" value="Unassembled WGS sequence"/>
</dbReference>
<gene>
    <name evidence="4" type="ORF">SAMN05660706_11914</name>
</gene>
<evidence type="ECO:0000313" key="4">
    <source>
        <dbReference type="EMBL" id="SFR09650.1"/>
    </source>
</evidence>
<dbReference type="InterPro" id="IPR050194">
    <property type="entry name" value="Glycosyltransferase_grp1"/>
</dbReference>
<dbReference type="GO" id="GO:0016757">
    <property type="term" value="F:glycosyltransferase activity"/>
    <property type="evidence" value="ECO:0007669"/>
    <property type="project" value="InterPro"/>
</dbReference>
<feature type="domain" description="Glycosyltransferase subfamily 4-like N-terminal" evidence="3">
    <location>
        <begin position="17"/>
        <end position="183"/>
    </location>
</feature>
<reference evidence="5" key="1">
    <citation type="submission" date="2016-10" db="EMBL/GenBank/DDBJ databases">
        <authorList>
            <person name="Varghese N."/>
            <person name="Submissions S."/>
        </authorList>
    </citation>
    <scope>NUCLEOTIDE SEQUENCE [LARGE SCALE GENOMIC DNA]</scope>
    <source>
        <strain evidence="5">DSM 3669</strain>
    </source>
</reference>
<keyword evidence="1" id="KW-0472">Membrane</keyword>
<keyword evidence="1" id="KW-0812">Transmembrane</keyword>
<dbReference type="Gene3D" id="3.40.50.2000">
    <property type="entry name" value="Glycogen Phosphorylase B"/>
    <property type="match status" value="2"/>
</dbReference>
<feature type="transmembrane region" description="Helical" evidence="1">
    <location>
        <begin position="374"/>
        <end position="392"/>
    </location>
</feature>
<dbReference type="SUPFAM" id="SSF53756">
    <property type="entry name" value="UDP-Glycosyltransferase/glycogen phosphorylase"/>
    <property type="match status" value="1"/>
</dbReference>
<dbReference type="Pfam" id="PF13439">
    <property type="entry name" value="Glyco_transf_4"/>
    <property type="match status" value="1"/>
</dbReference>